<name>A0A8J2NLW1_9HEXA</name>
<accession>A0A8J2NLW1</accession>
<feature type="non-terminal residue" evidence="1">
    <location>
        <position position="1"/>
    </location>
</feature>
<keyword evidence="2" id="KW-1185">Reference proteome</keyword>
<organism evidence="1 2">
    <name type="scientific">Allacma fusca</name>
    <dbReference type="NCBI Taxonomy" id="39272"/>
    <lineage>
        <taxon>Eukaryota</taxon>
        <taxon>Metazoa</taxon>
        <taxon>Ecdysozoa</taxon>
        <taxon>Arthropoda</taxon>
        <taxon>Hexapoda</taxon>
        <taxon>Collembola</taxon>
        <taxon>Symphypleona</taxon>
        <taxon>Sminthuridae</taxon>
        <taxon>Allacma</taxon>
    </lineage>
</organism>
<reference evidence="1" key="1">
    <citation type="submission" date="2021-06" db="EMBL/GenBank/DDBJ databases">
        <authorList>
            <person name="Hodson N. C."/>
            <person name="Mongue J. A."/>
            <person name="Jaron S. K."/>
        </authorList>
    </citation>
    <scope>NUCLEOTIDE SEQUENCE</scope>
</reference>
<dbReference type="Proteomes" id="UP000708208">
    <property type="component" value="Unassembled WGS sequence"/>
</dbReference>
<protein>
    <submittedName>
        <fullName evidence="1">Uncharacterized protein</fullName>
    </submittedName>
</protein>
<dbReference type="AlphaFoldDB" id="A0A8J2NLW1"/>
<evidence type="ECO:0000313" key="2">
    <source>
        <dbReference type="Proteomes" id="UP000708208"/>
    </source>
</evidence>
<sequence>TRKEQPTVLSIVRTSSDIVNIETQNSQDQK</sequence>
<gene>
    <name evidence="1" type="ORF">AFUS01_LOCUS7305</name>
</gene>
<evidence type="ECO:0000313" key="1">
    <source>
        <dbReference type="EMBL" id="CAG7717871.1"/>
    </source>
</evidence>
<comment type="caution">
    <text evidence="1">The sequence shown here is derived from an EMBL/GenBank/DDBJ whole genome shotgun (WGS) entry which is preliminary data.</text>
</comment>
<dbReference type="EMBL" id="CAJVCH010049273">
    <property type="protein sequence ID" value="CAG7717871.1"/>
    <property type="molecule type" value="Genomic_DNA"/>
</dbReference>
<proteinExistence type="predicted"/>